<comment type="caution">
    <text evidence="2">The sequence shown here is derived from an EMBL/GenBank/DDBJ whole genome shotgun (WGS) entry which is preliminary data.</text>
</comment>
<dbReference type="AlphaFoldDB" id="A0AAP0I2S4"/>
<keyword evidence="3" id="KW-1185">Reference proteome</keyword>
<gene>
    <name evidence="2" type="ORF">Syun_022286</name>
</gene>
<feature type="region of interest" description="Disordered" evidence="1">
    <location>
        <begin position="1"/>
        <end position="312"/>
    </location>
</feature>
<feature type="compositionally biased region" description="Polar residues" evidence="1">
    <location>
        <begin position="208"/>
        <end position="223"/>
    </location>
</feature>
<feature type="compositionally biased region" description="Basic and acidic residues" evidence="1">
    <location>
        <begin position="1"/>
        <end position="13"/>
    </location>
</feature>
<dbReference type="Proteomes" id="UP001420932">
    <property type="component" value="Unassembled WGS sequence"/>
</dbReference>
<feature type="compositionally biased region" description="Basic and acidic residues" evidence="1">
    <location>
        <begin position="100"/>
        <end position="118"/>
    </location>
</feature>
<dbReference type="InterPro" id="IPR040412">
    <property type="entry name" value="At1g65710-like"/>
</dbReference>
<proteinExistence type="predicted"/>
<feature type="compositionally biased region" description="Low complexity" evidence="1">
    <location>
        <begin position="151"/>
        <end position="160"/>
    </location>
</feature>
<dbReference type="EMBL" id="JBBNAF010000010">
    <property type="protein sequence ID" value="KAK9106275.1"/>
    <property type="molecule type" value="Genomic_DNA"/>
</dbReference>
<name>A0AAP0I2S4_9MAGN</name>
<dbReference type="PANTHER" id="PTHR34367">
    <property type="entry name" value="OS02G0734667 PROTEIN"/>
    <property type="match status" value="1"/>
</dbReference>
<accession>A0AAP0I2S4</accession>
<feature type="compositionally biased region" description="Basic and acidic residues" evidence="1">
    <location>
        <begin position="79"/>
        <end position="91"/>
    </location>
</feature>
<feature type="region of interest" description="Disordered" evidence="1">
    <location>
        <begin position="524"/>
        <end position="543"/>
    </location>
</feature>
<feature type="region of interest" description="Disordered" evidence="1">
    <location>
        <begin position="576"/>
        <end position="623"/>
    </location>
</feature>
<feature type="compositionally biased region" description="Low complexity" evidence="1">
    <location>
        <begin position="229"/>
        <end position="238"/>
    </location>
</feature>
<protein>
    <submittedName>
        <fullName evidence="2">Uncharacterized protein</fullName>
    </submittedName>
</protein>
<organism evidence="2 3">
    <name type="scientific">Stephania yunnanensis</name>
    <dbReference type="NCBI Taxonomy" id="152371"/>
    <lineage>
        <taxon>Eukaryota</taxon>
        <taxon>Viridiplantae</taxon>
        <taxon>Streptophyta</taxon>
        <taxon>Embryophyta</taxon>
        <taxon>Tracheophyta</taxon>
        <taxon>Spermatophyta</taxon>
        <taxon>Magnoliopsida</taxon>
        <taxon>Ranunculales</taxon>
        <taxon>Menispermaceae</taxon>
        <taxon>Menispermoideae</taxon>
        <taxon>Cissampelideae</taxon>
        <taxon>Stephania</taxon>
    </lineage>
</organism>
<evidence type="ECO:0000313" key="3">
    <source>
        <dbReference type="Proteomes" id="UP001420932"/>
    </source>
</evidence>
<feature type="compositionally biased region" description="Polar residues" evidence="1">
    <location>
        <begin position="172"/>
        <end position="196"/>
    </location>
</feature>
<reference evidence="2 3" key="1">
    <citation type="submission" date="2024-01" db="EMBL/GenBank/DDBJ databases">
        <title>Genome assemblies of Stephania.</title>
        <authorList>
            <person name="Yang L."/>
        </authorList>
    </citation>
    <scope>NUCLEOTIDE SEQUENCE [LARGE SCALE GENOMIC DNA]</scope>
    <source>
        <strain evidence="2">YNDBR</strain>
        <tissue evidence="2">Leaf</tissue>
    </source>
</reference>
<feature type="compositionally biased region" description="Polar residues" evidence="1">
    <location>
        <begin position="239"/>
        <end position="249"/>
    </location>
</feature>
<dbReference type="PANTHER" id="PTHR34367:SF1">
    <property type="entry name" value="OS04G0528600 PROTEIN"/>
    <property type="match status" value="1"/>
</dbReference>
<sequence length="633" mass="68647">MEEKGREGRREGASSKGKPRTSSCTKEEVDAILIQCGRLSRSSSANKGGGSGARKYSGSKRSFDFDHDNNNNNNNDLSAENKKGGEDDNHYSRPSHRRTPSREKDGGEHKRSSSRDRSSSSSSKDQQDERNRSRGSGSRRTSRSPSRRSETPSSAAAATSDKSKPGKMVSVPASNRDNVIANGGNTAVPISNSATTVVKRVSVKRSGESGSFRGTASPRSQSPACARPNNNNVVNNENAQQHQPSLSRNSSRKAEQSPCRRNPMSEIDENCPRREQQHPTLKSQDQVKTHRRKESSDEIKAFPSQSQLQKQQQQHQVLEEQCTNAEGFTFKTNETSAAPQGITRSRSSRRSRDLDFITNIGFNPDALLNPTSYASMLLEDIQNFHQQNNGATTNTTTTPVFTLPACVTKACSILEAVADLNSCNSEDRSSELIADWSNNKGSKNVSSNSSTLPHLGKKGLVDVKEPIAESEVVLKNGLNEPSLHKYVTVRRGVVEGEIEVEQQQQESSGSNSFVGGQYWATSSPCSWEPNSADSAATSRPNSNTYGETLVVVDKESSHAVSEVVGHDQNEAAVVEARRMRSSGSNRSGTPSQSGSGNGKKRELQHQYHQNGRTRQGKAGAVSQAIPVAATISS</sequence>
<evidence type="ECO:0000256" key="1">
    <source>
        <dbReference type="SAM" id="MobiDB-lite"/>
    </source>
</evidence>
<evidence type="ECO:0000313" key="2">
    <source>
        <dbReference type="EMBL" id="KAK9106275.1"/>
    </source>
</evidence>